<dbReference type="EMBL" id="OCNH01000003">
    <property type="protein sequence ID" value="SOD93104.1"/>
    <property type="molecule type" value="Genomic_DNA"/>
</dbReference>
<dbReference type="AlphaFoldDB" id="A0A286GDK4"/>
<reference evidence="2" key="1">
    <citation type="submission" date="2017-09" db="EMBL/GenBank/DDBJ databases">
        <authorList>
            <person name="Varghese N."/>
            <person name="Submissions S."/>
        </authorList>
    </citation>
    <scope>NUCLEOTIDE SEQUENCE [LARGE SCALE GENOMIC DNA]</scope>
    <source>
        <strain evidence="2">DSM 29961</strain>
    </source>
</reference>
<dbReference type="GO" id="GO:0043161">
    <property type="term" value="P:proteasome-mediated ubiquitin-dependent protein catabolic process"/>
    <property type="evidence" value="ECO:0007669"/>
    <property type="project" value="TreeGrafter"/>
</dbReference>
<dbReference type="Proteomes" id="UP000219452">
    <property type="component" value="Unassembled WGS sequence"/>
</dbReference>
<accession>A0A286GDK4</accession>
<dbReference type="Gene3D" id="2.40.10.500">
    <property type="match status" value="1"/>
</dbReference>
<dbReference type="GO" id="GO:0000209">
    <property type="term" value="P:protein polyubiquitination"/>
    <property type="evidence" value="ECO:0007669"/>
    <property type="project" value="TreeGrafter"/>
</dbReference>
<name>A0A286GDK4_9BACT</name>
<dbReference type="PANTHER" id="PTHR24104:SF25">
    <property type="entry name" value="PROTEIN LIN-41"/>
    <property type="match status" value="1"/>
</dbReference>
<gene>
    <name evidence="1" type="ORF">SAMN06269250_4357</name>
</gene>
<dbReference type="Gene3D" id="2.120.10.30">
    <property type="entry name" value="TolB, C-terminal domain"/>
    <property type="match status" value="2"/>
</dbReference>
<dbReference type="PANTHER" id="PTHR24104">
    <property type="entry name" value="E3 UBIQUITIN-PROTEIN LIGASE NHLRC1-RELATED"/>
    <property type="match status" value="1"/>
</dbReference>
<keyword evidence="2" id="KW-1185">Reference proteome</keyword>
<dbReference type="OrthoDB" id="9799230at2"/>
<evidence type="ECO:0000313" key="1">
    <source>
        <dbReference type="EMBL" id="SOD93104.1"/>
    </source>
</evidence>
<dbReference type="InterPro" id="IPR011042">
    <property type="entry name" value="6-blade_b-propeller_TolB-like"/>
</dbReference>
<protein>
    <recommendedName>
        <fullName evidence="3">NHL repeat-containing protein</fullName>
    </recommendedName>
</protein>
<proteinExistence type="predicted"/>
<dbReference type="SUPFAM" id="SSF63829">
    <property type="entry name" value="Calcium-dependent phosphotriesterase"/>
    <property type="match status" value="1"/>
</dbReference>
<dbReference type="GO" id="GO:0061630">
    <property type="term" value="F:ubiquitin protein ligase activity"/>
    <property type="evidence" value="ECO:0007669"/>
    <property type="project" value="TreeGrafter"/>
</dbReference>
<sequence length="380" mass="42072">MLLTTPNLTQSLPTRPPLVELNTVFRGSAGHPFLAPRGVWIVGGRLMVSDTGQNRVFIWNQIPTTEYAEPDVILGQLDTQETGRNSGGHVGGDTLQYPSGLWSDGVQLIVADAWNHRVLIWNHFPTQHGQRADIVLGQADFSSNQPNAKGIGAAPTERTLNWPYGVTSDGERLWIADTGNRRVLFYDHIPTESFASATAVIGQPDFTERDYDSANPIWPYSVKIGPKGQMVVADTQYYRTLLWNDWRTAPHQPADVLIGQADFESNGQNQYGLFPAQRTLSWTYDAHFYGNGLLVADTGNSRVLWFDTVPTEHNQPADNLIGHASFATGSENANTRFGTDKQLYWPFSISTDGNQLVIADTGNHRIIIGKLPVQSTDLKK</sequence>
<dbReference type="RefSeq" id="WP_097128250.1">
    <property type="nucleotide sequence ID" value="NZ_OCNH01000003.1"/>
</dbReference>
<dbReference type="GO" id="GO:0008270">
    <property type="term" value="F:zinc ion binding"/>
    <property type="evidence" value="ECO:0007669"/>
    <property type="project" value="UniProtKB-KW"/>
</dbReference>
<dbReference type="InterPro" id="IPR050952">
    <property type="entry name" value="TRIM-NHL_E3_ligases"/>
</dbReference>
<organism evidence="1 2">
    <name type="scientific">Spirosoma fluviale</name>
    <dbReference type="NCBI Taxonomy" id="1597977"/>
    <lineage>
        <taxon>Bacteria</taxon>
        <taxon>Pseudomonadati</taxon>
        <taxon>Bacteroidota</taxon>
        <taxon>Cytophagia</taxon>
        <taxon>Cytophagales</taxon>
        <taxon>Cytophagaceae</taxon>
        <taxon>Spirosoma</taxon>
    </lineage>
</organism>
<evidence type="ECO:0000313" key="2">
    <source>
        <dbReference type="Proteomes" id="UP000219452"/>
    </source>
</evidence>
<evidence type="ECO:0008006" key="3">
    <source>
        <dbReference type="Google" id="ProtNLM"/>
    </source>
</evidence>